<comment type="caution">
    <text evidence="3">The sequence shown here is derived from an EMBL/GenBank/DDBJ whole genome shotgun (WGS) entry which is preliminary data.</text>
</comment>
<feature type="signal peptide" evidence="2">
    <location>
        <begin position="1"/>
        <end position="19"/>
    </location>
</feature>
<feature type="region of interest" description="Disordered" evidence="1">
    <location>
        <begin position="378"/>
        <end position="397"/>
    </location>
</feature>
<sequence>MFPRLGLVLLVYHWLGCNTSPTPSYHFKLLGDNQNKSSASEHSYPTTRNAILLRRAERDPDPKEWDSDVYSQWWTLPEDADMVASDIIRPFINKPYPDVQEWKAVGDSFSAGPGAGQDWDPEDKCDCIRHHGAYAPQLWQDEHFFFPDPDRPNEPPRRTAFEFLSCTGAVAPDVFYPGHCNQQIPRVSEYDDIVTLSIGGNDFEFVSILQACVYKFFKDDDACAKQTEATKRLLYGDQFRNDYRTIILGRPITAPGQTVINGLYQRMDWRDRNPQFTGVYQTGYIQFFDTYTDQCDDVSFIPWLPNGPPMKKELRRMLNNLTPPPGRRPSRVAPYVNFVDVDITYNSHRFCTEGVNEPDRRNKNIWFFHFLNGWVKQDGSSEKKQDPPPVGGDPDVTTTVPEWLAQTFHPKSAGFRASKDLLYMKMKFELFPRKLLGKEKNIWVVGDAQCYFSSRVGSPFANGFKEEIQHIFNDPEFYGYRNNIPGRYGGLTPRFVGSQGWSGGRHDCYKGLQIDEIADEIWDSPIHT</sequence>
<dbReference type="GO" id="GO:0006629">
    <property type="term" value="P:lipid metabolic process"/>
    <property type="evidence" value="ECO:0007669"/>
    <property type="project" value="TreeGrafter"/>
</dbReference>
<name>A0A9P4KHQ9_9PLEO</name>
<keyword evidence="4" id="KW-1185">Reference proteome</keyword>
<keyword evidence="2" id="KW-0732">Signal</keyword>
<dbReference type="InterPro" id="IPR036514">
    <property type="entry name" value="SGNH_hydro_sf"/>
</dbReference>
<dbReference type="OrthoDB" id="3773989at2759"/>
<dbReference type="PANTHER" id="PTHR37981">
    <property type="entry name" value="LIPASE 2"/>
    <property type="match status" value="1"/>
</dbReference>
<dbReference type="PANTHER" id="PTHR37981:SF1">
    <property type="entry name" value="SGNH HYDROLASE-TYPE ESTERASE DOMAIN-CONTAINING PROTEIN"/>
    <property type="match status" value="1"/>
</dbReference>
<evidence type="ECO:0000313" key="4">
    <source>
        <dbReference type="Proteomes" id="UP000800093"/>
    </source>
</evidence>
<dbReference type="SUPFAM" id="SSF52266">
    <property type="entry name" value="SGNH hydrolase"/>
    <property type="match status" value="1"/>
</dbReference>
<evidence type="ECO:0000256" key="1">
    <source>
        <dbReference type="SAM" id="MobiDB-lite"/>
    </source>
</evidence>
<protein>
    <recommendedName>
        <fullName evidence="5">SGNH hydrolase-type esterase domain-containing protein</fullName>
    </recommendedName>
</protein>
<dbReference type="AlphaFoldDB" id="A0A9P4KHQ9"/>
<feature type="chain" id="PRO_5040485946" description="SGNH hydrolase-type esterase domain-containing protein" evidence="2">
    <location>
        <begin position="20"/>
        <end position="528"/>
    </location>
</feature>
<evidence type="ECO:0000313" key="3">
    <source>
        <dbReference type="EMBL" id="KAF2266404.1"/>
    </source>
</evidence>
<organism evidence="3 4">
    <name type="scientific">Lojkania enalia</name>
    <dbReference type="NCBI Taxonomy" id="147567"/>
    <lineage>
        <taxon>Eukaryota</taxon>
        <taxon>Fungi</taxon>
        <taxon>Dikarya</taxon>
        <taxon>Ascomycota</taxon>
        <taxon>Pezizomycotina</taxon>
        <taxon>Dothideomycetes</taxon>
        <taxon>Pleosporomycetidae</taxon>
        <taxon>Pleosporales</taxon>
        <taxon>Pleosporales incertae sedis</taxon>
        <taxon>Lojkania</taxon>
    </lineage>
</organism>
<accession>A0A9P4KHQ9</accession>
<dbReference type="Gene3D" id="3.40.50.1110">
    <property type="entry name" value="SGNH hydrolase"/>
    <property type="match status" value="1"/>
</dbReference>
<dbReference type="Proteomes" id="UP000800093">
    <property type="component" value="Unassembled WGS sequence"/>
</dbReference>
<gene>
    <name evidence="3" type="ORF">CC78DRAFT_578441</name>
</gene>
<dbReference type="GO" id="GO:0016788">
    <property type="term" value="F:hydrolase activity, acting on ester bonds"/>
    <property type="evidence" value="ECO:0007669"/>
    <property type="project" value="InterPro"/>
</dbReference>
<evidence type="ECO:0000256" key="2">
    <source>
        <dbReference type="SAM" id="SignalP"/>
    </source>
</evidence>
<reference evidence="4" key="1">
    <citation type="journal article" date="2020" name="Stud. Mycol.">
        <title>101 Dothideomycetes genomes: A test case for predicting lifestyles and emergence of pathogens.</title>
        <authorList>
            <person name="Haridas S."/>
            <person name="Albert R."/>
            <person name="Binder M."/>
            <person name="Bloem J."/>
            <person name="LaButti K."/>
            <person name="Salamov A."/>
            <person name="Andreopoulos B."/>
            <person name="Baker S."/>
            <person name="Barry K."/>
            <person name="Bills G."/>
            <person name="Bluhm B."/>
            <person name="Cannon C."/>
            <person name="Castanera R."/>
            <person name="Culley D."/>
            <person name="Daum C."/>
            <person name="Ezra D."/>
            <person name="Gonzalez J."/>
            <person name="Henrissat B."/>
            <person name="Kuo A."/>
            <person name="Liang C."/>
            <person name="Lipzen A."/>
            <person name="Lutzoni F."/>
            <person name="Magnuson J."/>
            <person name="Mondo S."/>
            <person name="Nolan M."/>
            <person name="Ohm R."/>
            <person name="Pangilinan J."/>
            <person name="Park H.-J."/>
            <person name="Ramirez L."/>
            <person name="Alfaro M."/>
            <person name="Sun H."/>
            <person name="Tritt A."/>
            <person name="Yoshinaga Y."/>
            <person name="Zwiers L.-H."/>
            <person name="Turgeon B."/>
            <person name="Goodwin S."/>
            <person name="Spatafora J."/>
            <person name="Crous P."/>
            <person name="Grigoriev I."/>
        </authorList>
    </citation>
    <scope>NUCLEOTIDE SEQUENCE [LARGE SCALE GENOMIC DNA]</scope>
    <source>
        <strain evidence="4">CBS 304.66</strain>
    </source>
</reference>
<dbReference type="InterPro" id="IPR037460">
    <property type="entry name" value="SEST-like"/>
</dbReference>
<proteinExistence type="predicted"/>
<evidence type="ECO:0008006" key="5">
    <source>
        <dbReference type="Google" id="ProtNLM"/>
    </source>
</evidence>
<dbReference type="EMBL" id="ML986599">
    <property type="protein sequence ID" value="KAF2266404.1"/>
    <property type="molecule type" value="Genomic_DNA"/>
</dbReference>